<dbReference type="SUPFAM" id="SSF103481">
    <property type="entry name" value="Multidrug resistance efflux transporter EmrE"/>
    <property type="match status" value="1"/>
</dbReference>
<dbReference type="PANTHER" id="PTHR10778:SF10">
    <property type="entry name" value="SOLUTE CARRIER FAMILY 35 MEMBER B1"/>
    <property type="match status" value="1"/>
</dbReference>
<feature type="compositionally biased region" description="Low complexity" evidence="10">
    <location>
        <begin position="106"/>
        <end position="119"/>
    </location>
</feature>
<accession>A0A286UCN5</accession>
<dbReference type="InParanoid" id="A0A286UCN5"/>
<feature type="transmembrane region" description="Helical" evidence="11">
    <location>
        <begin position="167"/>
        <end position="185"/>
    </location>
</feature>
<feature type="region of interest" description="Disordered" evidence="10">
    <location>
        <begin position="99"/>
        <end position="119"/>
    </location>
</feature>
<evidence type="ECO:0000256" key="5">
    <source>
        <dbReference type="ARBA" id="ARBA00022692"/>
    </source>
</evidence>
<keyword evidence="6" id="KW-0256">Endoplasmic reticulum</keyword>
<evidence type="ECO:0000256" key="7">
    <source>
        <dbReference type="ARBA" id="ARBA00022989"/>
    </source>
</evidence>
<gene>
    <name evidence="12" type="ORF">PNOK_0735300</name>
</gene>
<evidence type="ECO:0000256" key="8">
    <source>
        <dbReference type="ARBA" id="ARBA00023136"/>
    </source>
</evidence>
<dbReference type="Proteomes" id="UP000217199">
    <property type="component" value="Unassembled WGS sequence"/>
</dbReference>
<dbReference type="OrthoDB" id="1601at2759"/>
<evidence type="ECO:0000313" key="13">
    <source>
        <dbReference type="Proteomes" id="UP000217199"/>
    </source>
</evidence>
<comment type="caution">
    <text evidence="12">The sequence shown here is derived from an EMBL/GenBank/DDBJ whole genome shotgun (WGS) entry which is preliminary data.</text>
</comment>
<feature type="transmembrane region" description="Helical" evidence="11">
    <location>
        <begin position="313"/>
        <end position="331"/>
    </location>
</feature>
<dbReference type="GO" id="GO:0005459">
    <property type="term" value="F:UDP-galactose transmembrane transporter activity"/>
    <property type="evidence" value="ECO:0007669"/>
    <property type="project" value="TreeGrafter"/>
</dbReference>
<feature type="transmembrane region" description="Helical" evidence="11">
    <location>
        <begin position="368"/>
        <end position="387"/>
    </location>
</feature>
<dbReference type="GO" id="GO:0005789">
    <property type="term" value="C:endoplasmic reticulum membrane"/>
    <property type="evidence" value="ECO:0007669"/>
    <property type="project" value="UniProtKB-SubCell"/>
</dbReference>
<evidence type="ECO:0000313" key="12">
    <source>
        <dbReference type="EMBL" id="PAV17289.1"/>
    </source>
</evidence>
<comment type="similarity">
    <text evidence="2">Belongs to the nucleotide-sugar transporter family. SLC35B subfamily.</text>
</comment>
<dbReference type="PANTHER" id="PTHR10778">
    <property type="entry name" value="SOLUTE CARRIER FAMILY 35 MEMBER B"/>
    <property type="match status" value="1"/>
</dbReference>
<evidence type="ECO:0000256" key="10">
    <source>
        <dbReference type="SAM" id="MobiDB-lite"/>
    </source>
</evidence>
<evidence type="ECO:0000256" key="11">
    <source>
        <dbReference type="SAM" id="Phobius"/>
    </source>
</evidence>
<dbReference type="STRING" id="2282107.A0A286UCN5"/>
<proteinExistence type="inferred from homology"/>
<keyword evidence="5 11" id="KW-0812">Transmembrane</keyword>
<keyword evidence="3" id="KW-0813">Transport</keyword>
<evidence type="ECO:0000256" key="4">
    <source>
        <dbReference type="ARBA" id="ARBA00022597"/>
    </source>
</evidence>
<evidence type="ECO:0000256" key="6">
    <source>
        <dbReference type="ARBA" id="ARBA00022824"/>
    </source>
</evidence>
<reference evidence="12 13" key="1">
    <citation type="journal article" date="2017" name="Mol. Ecol.">
        <title>Comparative and population genomic landscape of Phellinus noxius: A hypervariable fungus causing root rot in trees.</title>
        <authorList>
            <person name="Chung C.L."/>
            <person name="Lee T.J."/>
            <person name="Akiba M."/>
            <person name="Lee H.H."/>
            <person name="Kuo T.H."/>
            <person name="Liu D."/>
            <person name="Ke H.M."/>
            <person name="Yokoi T."/>
            <person name="Roa M.B."/>
            <person name="Lu M.J."/>
            <person name="Chang Y.Y."/>
            <person name="Ann P.J."/>
            <person name="Tsai J.N."/>
            <person name="Chen C.Y."/>
            <person name="Tzean S.S."/>
            <person name="Ota Y."/>
            <person name="Hattori T."/>
            <person name="Sahashi N."/>
            <person name="Liou R.F."/>
            <person name="Kikuchi T."/>
            <person name="Tsai I.J."/>
        </authorList>
    </citation>
    <scope>NUCLEOTIDE SEQUENCE [LARGE SCALE GENOMIC DNA]</scope>
    <source>
        <strain evidence="12 13">FFPRI411160</strain>
    </source>
</reference>
<feature type="transmembrane region" description="Helical" evidence="11">
    <location>
        <begin position="140"/>
        <end position="161"/>
    </location>
</feature>
<keyword evidence="7 11" id="KW-1133">Transmembrane helix</keyword>
<evidence type="ECO:0000256" key="3">
    <source>
        <dbReference type="ARBA" id="ARBA00022448"/>
    </source>
</evidence>
<dbReference type="GO" id="GO:0005460">
    <property type="term" value="F:UDP-glucose transmembrane transporter activity"/>
    <property type="evidence" value="ECO:0007669"/>
    <property type="project" value="TreeGrafter"/>
</dbReference>
<comment type="subcellular location">
    <subcellularLocation>
        <location evidence="1">Endoplasmic reticulum membrane</location>
        <topology evidence="1">Multi-pass membrane protein</topology>
    </subcellularLocation>
</comment>
<dbReference type="InterPro" id="IPR013657">
    <property type="entry name" value="SCL35B1-4/HUT1"/>
</dbReference>
<feature type="transmembrane region" description="Helical" evidence="11">
    <location>
        <begin position="225"/>
        <end position="245"/>
    </location>
</feature>
<keyword evidence="8 11" id="KW-0472">Membrane</keyword>
<feature type="transmembrane region" description="Helical" evidence="11">
    <location>
        <begin position="266"/>
        <end position="287"/>
    </location>
</feature>
<organism evidence="12 13">
    <name type="scientific">Pyrrhoderma noxium</name>
    <dbReference type="NCBI Taxonomy" id="2282107"/>
    <lineage>
        <taxon>Eukaryota</taxon>
        <taxon>Fungi</taxon>
        <taxon>Dikarya</taxon>
        <taxon>Basidiomycota</taxon>
        <taxon>Agaricomycotina</taxon>
        <taxon>Agaricomycetes</taxon>
        <taxon>Hymenochaetales</taxon>
        <taxon>Hymenochaetaceae</taxon>
        <taxon>Pyrrhoderma</taxon>
    </lineage>
</organism>
<dbReference type="Pfam" id="PF08449">
    <property type="entry name" value="UAA"/>
    <property type="match status" value="1"/>
</dbReference>
<evidence type="ECO:0000256" key="2">
    <source>
        <dbReference type="ARBA" id="ARBA00010694"/>
    </source>
</evidence>
<feature type="transmembrane region" description="Helical" evidence="11">
    <location>
        <begin position="338"/>
        <end position="362"/>
    </location>
</feature>
<protein>
    <recommendedName>
        <fullName evidence="9">UDP-galactose transporter homolog 1</fullName>
    </recommendedName>
</protein>
<keyword evidence="4" id="KW-0762">Sugar transport</keyword>
<feature type="transmembrane region" description="Helical" evidence="11">
    <location>
        <begin position="45"/>
        <end position="66"/>
    </location>
</feature>
<evidence type="ECO:0000256" key="1">
    <source>
        <dbReference type="ARBA" id="ARBA00004477"/>
    </source>
</evidence>
<dbReference type="EMBL" id="NBII01000007">
    <property type="protein sequence ID" value="PAV17289.1"/>
    <property type="molecule type" value="Genomic_DNA"/>
</dbReference>
<keyword evidence="13" id="KW-1185">Reference proteome</keyword>
<name>A0A286UCN5_9AGAM</name>
<feature type="transmembrane region" description="Helical" evidence="11">
    <location>
        <begin position="194"/>
        <end position="213"/>
    </location>
</feature>
<evidence type="ECO:0000256" key="9">
    <source>
        <dbReference type="ARBA" id="ARBA00041103"/>
    </source>
</evidence>
<dbReference type="AlphaFoldDB" id="A0A286UCN5"/>
<dbReference type="FunCoup" id="A0A286UCN5">
    <property type="interactions" value="365"/>
</dbReference>
<sequence>MALLRLGVCITGVYSMFLLWAIAQERLSVPFANIDGSKSEKFKSALTMSTCQSAFSVISSFIYILLRRKPGETIWHALGLEPTHIKSKSVALFKPLPNDTSKSPQSISNGNASTITSTTTIPHPSPLETSIIRRALLMRYLQCSCFITAAAPFGFAALAHISYPAMVLGKSCKLVPVMLMNVLLYRRRFAPHKYLVVALVTLGITMFMGFGGSQKHGSSKGSNNHGSSSLIGILYLLINLAIDGATNSTQDEIFDRYAVTGQQMMFWINLMSTILTTALAIIPLPYIPVLHPSEGFGSELTNVLSFIRNHPSAVSPLLQFAFTGSLGQLFIFETLQHFGSLTLVTITLTRKLFTMILSVIVYNHKLTSGQWLGAAVVFAGISVEAWIKRRDVHAKRVMQEKEKAELKTL</sequence>
<dbReference type="GO" id="GO:0000139">
    <property type="term" value="C:Golgi membrane"/>
    <property type="evidence" value="ECO:0007669"/>
    <property type="project" value="TreeGrafter"/>
</dbReference>
<dbReference type="InterPro" id="IPR037185">
    <property type="entry name" value="EmrE-like"/>
</dbReference>